<keyword evidence="3" id="KW-0813">Transport</keyword>
<evidence type="ECO:0000256" key="5">
    <source>
        <dbReference type="ARBA" id="ARBA00022824"/>
    </source>
</evidence>
<feature type="transmembrane region" description="Helical" evidence="8">
    <location>
        <begin position="142"/>
        <end position="160"/>
    </location>
</feature>
<organism evidence="9">
    <name type="scientific">Amblyomma aureolatum</name>
    <dbReference type="NCBI Taxonomy" id="187763"/>
    <lineage>
        <taxon>Eukaryota</taxon>
        <taxon>Metazoa</taxon>
        <taxon>Ecdysozoa</taxon>
        <taxon>Arthropoda</taxon>
        <taxon>Chelicerata</taxon>
        <taxon>Arachnida</taxon>
        <taxon>Acari</taxon>
        <taxon>Parasitiformes</taxon>
        <taxon>Ixodida</taxon>
        <taxon>Ixodoidea</taxon>
        <taxon>Ixodidae</taxon>
        <taxon>Amblyomminae</taxon>
        <taxon>Amblyomma</taxon>
    </lineage>
</organism>
<proteinExistence type="evidence at transcript level"/>
<evidence type="ECO:0000256" key="2">
    <source>
        <dbReference type="ARBA" id="ARBA00010694"/>
    </source>
</evidence>
<evidence type="ECO:0000313" key="9">
    <source>
        <dbReference type="EMBL" id="JAT98581.1"/>
    </source>
</evidence>
<evidence type="ECO:0000256" key="1">
    <source>
        <dbReference type="ARBA" id="ARBA00004477"/>
    </source>
</evidence>
<feature type="transmembrane region" description="Helical" evidence="8">
    <location>
        <begin position="167"/>
        <end position="185"/>
    </location>
</feature>
<accession>A0A1E1XHV2</accession>
<dbReference type="GO" id="GO:0005459">
    <property type="term" value="F:UDP-galactose transmembrane transporter activity"/>
    <property type="evidence" value="ECO:0007669"/>
    <property type="project" value="TreeGrafter"/>
</dbReference>
<dbReference type="Pfam" id="PF08449">
    <property type="entry name" value="UAA"/>
    <property type="match status" value="1"/>
</dbReference>
<evidence type="ECO:0000256" key="7">
    <source>
        <dbReference type="ARBA" id="ARBA00023136"/>
    </source>
</evidence>
<protein>
    <submittedName>
        <fullName evidence="9">Putative udp-galactose transporter</fullName>
    </submittedName>
</protein>
<feature type="transmembrane region" description="Helical" evidence="8">
    <location>
        <begin position="21"/>
        <end position="42"/>
    </location>
</feature>
<feature type="transmembrane region" description="Helical" evidence="8">
    <location>
        <begin position="294"/>
        <end position="314"/>
    </location>
</feature>
<feature type="transmembrane region" description="Helical" evidence="8">
    <location>
        <begin position="62"/>
        <end position="82"/>
    </location>
</feature>
<keyword evidence="7 8" id="KW-0472">Membrane</keyword>
<evidence type="ECO:0000256" key="3">
    <source>
        <dbReference type="ARBA" id="ARBA00022448"/>
    </source>
</evidence>
<keyword evidence="4 8" id="KW-0812">Transmembrane</keyword>
<comment type="subcellular location">
    <subcellularLocation>
        <location evidence="1">Endoplasmic reticulum membrane</location>
        <topology evidence="1">Multi-pass membrane protein</topology>
    </subcellularLocation>
</comment>
<dbReference type="InterPro" id="IPR013657">
    <property type="entry name" value="SCL35B1-4/HUT1"/>
</dbReference>
<feature type="transmembrane region" description="Helical" evidence="8">
    <location>
        <begin position="111"/>
        <end position="136"/>
    </location>
</feature>
<sequence>MNITVEEDKPKADVRLAMLKEAGLAFLLFGLVCTCYIIYSYIQEMLMRIPVLDNKKFDYPVFLAFTCFATNLVTTSVLMGAMQIKFNIDYKKSEDKQQPRRNVFEQMDWKIGMLGGLAATSNVCSMVSSLTAIKYVGVPTQIVIKSAKMIPILIGGFIIFKKRYPVYDYVAVILITLCIFAFNFFKPSAKMDGEDTPWGLFMCFFSLFWDGITGPIEDKMLSLKDLHPYLLLFILNFFGFPLATVSALVFEGFEPFQILGKHPELWLYILLLSVTASVGQVFIVICLKLYGSLYTTLITTIRKIASSLISIFTFKHPMSVMQWISMSGTFATLLARQFIKYKMSTRNKKNAGPGH</sequence>
<dbReference type="GO" id="GO:0000139">
    <property type="term" value="C:Golgi membrane"/>
    <property type="evidence" value="ECO:0007669"/>
    <property type="project" value="TreeGrafter"/>
</dbReference>
<reference evidence="9" key="1">
    <citation type="journal article" date="2017" name="Front. Cell. Infect. Microbiol.">
        <title>The Distinct Transcriptional Response of the Midgut of Amblyomma sculptum and Amblyomma aureolatum Ticks to Rickettsia rickettsii Correlates to Their Differences in Susceptibility to Infection.</title>
        <authorList>
            <person name="Martins L.A."/>
            <person name="Galletti M.F.B.M."/>
            <person name="Ribeiro J.M."/>
            <person name="Fujita A."/>
            <person name="Costa F.B."/>
            <person name="Labruna M.B."/>
            <person name="Daffre S."/>
            <person name="Fogaca A.C."/>
        </authorList>
    </citation>
    <scope>NUCLEOTIDE SEQUENCE</scope>
</reference>
<name>A0A1E1XHV2_9ACAR</name>
<dbReference type="PANTHER" id="PTHR10778:SF10">
    <property type="entry name" value="SOLUTE CARRIER FAMILY 35 MEMBER B1"/>
    <property type="match status" value="1"/>
</dbReference>
<feature type="transmembrane region" description="Helical" evidence="8">
    <location>
        <begin position="320"/>
        <end position="339"/>
    </location>
</feature>
<evidence type="ECO:0000256" key="8">
    <source>
        <dbReference type="SAM" id="Phobius"/>
    </source>
</evidence>
<dbReference type="GO" id="GO:0005789">
    <property type="term" value="C:endoplasmic reticulum membrane"/>
    <property type="evidence" value="ECO:0007669"/>
    <property type="project" value="UniProtKB-SubCell"/>
</dbReference>
<comment type="similarity">
    <text evidence="2">Belongs to the nucleotide-sugar transporter family. SLC35B subfamily.</text>
</comment>
<evidence type="ECO:0000256" key="4">
    <source>
        <dbReference type="ARBA" id="ARBA00022692"/>
    </source>
</evidence>
<feature type="transmembrane region" description="Helical" evidence="8">
    <location>
        <begin position="265"/>
        <end position="287"/>
    </location>
</feature>
<dbReference type="AlphaFoldDB" id="A0A1E1XHV2"/>
<keyword evidence="6 8" id="KW-1133">Transmembrane helix</keyword>
<dbReference type="PANTHER" id="PTHR10778">
    <property type="entry name" value="SOLUTE CARRIER FAMILY 35 MEMBER B"/>
    <property type="match status" value="1"/>
</dbReference>
<feature type="transmembrane region" description="Helical" evidence="8">
    <location>
        <begin position="228"/>
        <end position="250"/>
    </location>
</feature>
<feature type="transmembrane region" description="Helical" evidence="8">
    <location>
        <begin position="197"/>
        <end position="216"/>
    </location>
</feature>
<dbReference type="EMBL" id="GFAC01000607">
    <property type="protein sequence ID" value="JAT98581.1"/>
    <property type="molecule type" value="mRNA"/>
</dbReference>
<keyword evidence="5" id="KW-0256">Endoplasmic reticulum</keyword>
<evidence type="ECO:0000256" key="6">
    <source>
        <dbReference type="ARBA" id="ARBA00022989"/>
    </source>
</evidence>
<dbReference type="GO" id="GO:0005460">
    <property type="term" value="F:UDP-glucose transmembrane transporter activity"/>
    <property type="evidence" value="ECO:0007669"/>
    <property type="project" value="TreeGrafter"/>
</dbReference>